<keyword evidence="1" id="KW-0175">Coiled coil</keyword>
<keyword evidence="4" id="KW-1185">Reference proteome</keyword>
<protein>
    <submittedName>
        <fullName evidence="3">Predicted protein</fullName>
    </submittedName>
</protein>
<dbReference type="VEuPathDB" id="AmoebaDB:NAEGRDRAFT_50477"/>
<dbReference type="AlphaFoldDB" id="D2VL86"/>
<evidence type="ECO:0000256" key="2">
    <source>
        <dbReference type="SAM" id="MobiDB-lite"/>
    </source>
</evidence>
<dbReference type="KEGG" id="ngr:NAEGRDRAFT_50477"/>
<dbReference type="RefSeq" id="XP_002675013.1">
    <property type="nucleotide sequence ID" value="XM_002674967.1"/>
</dbReference>
<feature type="region of interest" description="Disordered" evidence="2">
    <location>
        <begin position="29"/>
        <end position="87"/>
    </location>
</feature>
<organism evidence="4">
    <name type="scientific">Naegleria gruberi</name>
    <name type="common">Amoeba</name>
    <dbReference type="NCBI Taxonomy" id="5762"/>
    <lineage>
        <taxon>Eukaryota</taxon>
        <taxon>Discoba</taxon>
        <taxon>Heterolobosea</taxon>
        <taxon>Tetramitia</taxon>
        <taxon>Eutetramitia</taxon>
        <taxon>Vahlkampfiidae</taxon>
        <taxon>Naegleria</taxon>
    </lineage>
</organism>
<evidence type="ECO:0000256" key="1">
    <source>
        <dbReference type="SAM" id="Coils"/>
    </source>
</evidence>
<evidence type="ECO:0000313" key="3">
    <source>
        <dbReference type="EMBL" id="EFC42269.1"/>
    </source>
</evidence>
<dbReference type="EMBL" id="GG738880">
    <property type="protein sequence ID" value="EFC42269.1"/>
    <property type="molecule type" value="Genomic_DNA"/>
</dbReference>
<dbReference type="GeneID" id="8851905"/>
<feature type="coiled-coil region" evidence="1">
    <location>
        <begin position="138"/>
        <end position="270"/>
    </location>
</feature>
<dbReference type="Proteomes" id="UP000006671">
    <property type="component" value="Unassembled WGS sequence"/>
</dbReference>
<sequence>MDLKVDLDCSFTISNSFSEDHWKEVADEYDSLTSTSNSDVEEDSSPKHSYNINQGKRLPGWIPTHESSSNKLQVQYKSDESSDHSSNCIQLEERNNSCIKVHKSEKDPGIKRSEKSKESKIEVTRKGYEHDKTIENIRGRLEKEIDEYVLVLKNMRDEHEKERDEYEKTIKNMSDKHEKTIKNMRDRQLNEIDEYEKTIKNMSDKYEKTIKNMRDRQLNEIDEYEKTIKNMRDEYQKIIKNMRERQYKEIDEYEKKLKNMRERQMKEIDEY</sequence>
<accession>D2VL86</accession>
<proteinExistence type="predicted"/>
<evidence type="ECO:0000313" key="4">
    <source>
        <dbReference type="Proteomes" id="UP000006671"/>
    </source>
</evidence>
<reference evidence="3 4" key="1">
    <citation type="journal article" date="2010" name="Cell">
        <title>The genome of Naegleria gruberi illuminates early eukaryotic versatility.</title>
        <authorList>
            <person name="Fritz-Laylin L.K."/>
            <person name="Prochnik S.E."/>
            <person name="Ginger M.L."/>
            <person name="Dacks J.B."/>
            <person name="Carpenter M.L."/>
            <person name="Field M.C."/>
            <person name="Kuo A."/>
            <person name="Paredez A."/>
            <person name="Chapman J."/>
            <person name="Pham J."/>
            <person name="Shu S."/>
            <person name="Neupane R."/>
            <person name="Cipriano M."/>
            <person name="Mancuso J."/>
            <person name="Tu H."/>
            <person name="Salamov A."/>
            <person name="Lindquist E."/>
            <person name="Shapiro H."/>
            <person name="Lucas S."/>
            <person name="Grigoriev I.V."/>
            <person name="Cande W.Z."/>
            <person name="Fulton C."/>
            <person name="Rokhsar D.S."/>
            <person name="Dawson S.C."/>
        </authorList>
    </citation>
    <scope>NUCLEOTIDE SEQUENCE [LARGE SCALE GENOMIC DNA]</scope>
    <source>
        <strain evidence="3 4">NEG-M</strain>
    </source>
</reference>
<feature type="compositionally biased region" description="Polar residues" evidence="2">
    <location>
        <begin position="65"/>
        <end position="76"/>
    </location>
</feature>
<gene>
    <name evidence="3" type="ORF">NAEGRDRAFT_50477</name>
</gene>
<name>D2VL86_NAEGR</name>
<dbReference type="OrthoDB" id="10666173at2759"/>
<dbReference type="InParanoid" id="D2VL86"/>